<dbReference type="Gene3D" id="1.25.40.60">
    <property type="match status" value="1"/>
</dbReference>
<dbReference type="EMBL" id="CP151515">
    <property type="protein sequence ID" value="WZN66387.1"/>
    <property type="molecule type" value="Genomic_DNA"/>
</dbReference>
<evidence type="ECO:0000313" key="4">
    <source>
        <dbReference type="EMBL" id="WZN66387.1"/>
    </source>
</evidence>
<dbReference type="EMBL" id="HBHZ01002611">
    <property type="protein sequence ID" value="CAE0188962.1"/>
    <property type="molecule type" value="Transcribed_RNA"/>
</dbReference>
<gene>
    <name evidence="3" type="ORF">CROS1456_LOCUS2033</name>
    <name evidence="4" type="ORF">HKI87_15g79520</name>
</gene>
<dbReference type="InterPro" id="IPR036045">
    <property type="entry name" value="Sec1-like_sf"/>
</dbReference>
<sequence>MAPSSSMGGPVSSASSSSPSLRKRQIDALVRLLNLNEPVSKAMSKNASAVGAGASTHQAGEGTYKVLVLDPFTRDVITPLLRLNDLRKCGVTLYLLIDSERQNVPDVPAVYFLRANESNVARLCQDLAVGTYDVAHLNFCAPLADAQLQELASGLTKHNCMQRVAKLYDQNLAFVSLEKDLFSLMLPRAYVSLNDPSARDTEIERAVTDIVDGLFCAIATWGSVPVIRCKRGGAAEHVARALDAYLRRHLGQRGNAFSAAKHGGSFHRPLLVLFDRNFDLTPQIQHCWTYHALVHDVLGLRLGRTTVATEASPAQPGVSAGQKKSYDVGPGDFFWEENGGRPFPKVAEEVEEQLNKYKRDMAAINAHTSGAGGGASDGDEDLQANTKNLMNAVSSLPELTERKRTIDKHTNVATALLKEIKDRQIDNFVSVEEDLFSGKADKAQVLKVVTSPKGLVSDKLRLVATWLLTSEQVPAASDLEEVEQCLAGAGAGLEALQYLKRLRSLSLTGSQRAFALPAGGAGSSNQGNILDLADKFMSKGLDAVTKGMKNLMSQGHTLAVTRAVQVLLEAKPGAEEQDNYLHFDPKLPRGAAPAPAKPGYRDAMVCVIGGGNYLEYHSLQEMSKRVQPRCNLVYGATEMLAPCEFLQQLTELGNKGK</sequence>
<dbReference type="GO" id="GO:0016192">
    <property type="term" value="P:vesicle-mediated transport"/>
    <property type="evidence" value="ECO:0007669"/>
    <property type="project" value="InterPro"/>
</dbReference>
<dbReference type="PANTHER" id="PTHR11679">
    <property type="entry name" value="VESICLE PROTEIN SORTING-ASSOCIATED"/>
    <property type="match status" value="1"/>
</dbReference>
<evidence type="ECO:0000256" key="1">
    <source>
        <dbReference type="ARBA" id="ARBA00009884"/>
    </source>
</evidence>
<organism evidence="3">
    <name type="scientific">Chloropicon roscoffensis</name>
    <dbReference type="NCBI Taxonomy" id="1461544"/>
    <lineage>
        <taxon>Eukaryota</taxon>
        <taxon>Viridiplantae</taxon>
        <taxon>Chlorophyta</taxon>
        <taxon>Chloropicophyceae</taxon>
        <taxon>Chloropicales</taxon>
        <taxon>Chloropicaceae</taxon>
        <taxon>Chloropicon</taxon>
    </lineage>
</organism>
<reference evidence="3" key="1">
    <citation type="submission" date="2021-01" db="EMBL/GenBank/DDBJ databases">
        <authorList>
            <person name="Corre E."/>
            <person name="Pelletier E."/>
            <person name="Niang G."/>
            <person name="Scheremetjew M."/>
            <person name="Finn R."/>
            <person name="Kale V."/>
            <person name="Holt S."/>
            <person name="Cochrane G."/>
            <person name="Meng A."/>
            <person name="Brown T."/>
            <person name="Cohen L."/>
        </authorList>
    </citation>
    <scope>NUCLEOTIDE SEQUENCE</scope>
    <source>
        <strain evidence="3">RCC1871</strain>
    </source>
</reference>
<proteinExistence type="inferred from homology"/>
<feature type="compositionally biased region" description="Low complexity" evidence="2">
    <location>
        <begin position="1"/>
        <end position="20"/>
    </location>
</feature>
<dbReference type="InterPro" id="IPR027482">
    <property type="entry name" value="Sec1-like_dom2"/>
</dbReference>
<dbReference type="Gene3D" id="3.90.830.10">
    <property type="entry name" value="Syntaxin Binding Protein 1, Chain A, domain 2"/>
    <property type="match status" value="1"/>
</dbReference>
<reference evidence="4 5" key="2">
    <citation type="submission" date="2024-03" db="EMBL/GenBank/DDBJ databases">
        <title>Complete genome sequence of the green alga Chloropicon roscoffensis RCC1871.</title>
        <authorList>
            <person name="Lemieux C."/>
            <person name="Pombert J.-F."/>
            <person name="Otis C."/>
            <person name="Turmel M."/>
        </authorList>
    </citation>
    <scope>NUCLEOTIDE SEQUENCE [LARGE SCALE GENOMIC DNA]</scope>
    <source>
        <strain evidence="4 5">RCC1871</strain>
    </source>
</reference>
<dbReference type="InterPro" id="IPR043154">
    <property type="entry name" value="Sec-1-like_dom1"/>
</dbReference>
<evidence type="ECO:0000256" key="2">
    <source>
        <dbReference type="SAM" id="MobiDB-lite"/>
    </source>
</evidence>
<keyword evidence="5" id="KW-1185">Reference proteome</keyword>
<dbReference type="Proteomes" id="UP001472866">
    <property type="component" value="Chromosome 15"/>
</dbReference>
<comment type="similarity">
    <text evidence="1">Belongs to the STXBP/unc-18/SEC1 family.</text>
</comment>
<feature type="region of interest" description="Disordered" evidence="2">
    <location>
        <begin position="1"/>
        <end position="22"/>
    </location>
</feature>
<name>A0A7S3FNQ4_9CHLO</name>
<dbReference type="Gene3D" id="3.40.50.2060">
    <property type="match status" value="1"/>
</dbReference>
<dbReference type="AlphaFoldDB" id="A0A7S3FNQ4"/>
<dbReference type="SUPFAM" id="SSF56815">
    <property type="entry name" value="Sec1/munc18-like (SM) proteins"/>
    <property type="match status" value="1"/>
</dbReference>
<dbReference type="Pfam" id="PF00995">
    <property type="entry name" value="Sec1"/>
    <property type="match status" value="1"/>
</dbReference>
<dbReference type="Gene3D" id="3.40.50.1910">
    <property type="match status" value="1"/>
</dbReference>
<dbReference type="InterPro" id="IPR001619">
    <property type="entry name" value="Sec1-like"/>
</dbReference>
<accession>A0A7S3FNQ4</accession>
<dbReference type="PIRSF" id="PIRSF005715">
    <property type="entry name" value="VPS45_Sec1"/>
    <property type="match status" value="1"/>
</dbReference>
<evidence type="ECO:0000313" key="5">
    <source>
        <dbReference type="Proteomes" id="UP001472866"/>
    </source>
</evidence>
<evidence type="ECO:0000313" key="3">
    <source>
        <dbReference type="EMBL" id="CAE0188962.1"/>
    </source>
</evidence>
<protein>
    <submittedName>
        <fullName evidence="4">Sec1-family transport protein</fullName>
    </submittedName>
</protein>
<dbReference type="InterPro" id="IPR043127">
    <property type="entry name" value="Sec-1-like_dom3a"/>
</dbReference>